<dbReference type="SUPFAM" id="SSF55811">
    <property type="entry name" value="Nudix"/>
    <property type="match status" value="1"/>
</dbReference>
<proteinExistence type="predicted"/>
<protein>
    <submittedName>
        <fullName evidence="1">Uncharacterized protein</fullName>
    </submittedName>
</protein>
<evidence type="ECO:0000313" key="1">
    <source>
        <dbReference type="EMBL" id="MEQ2469325.1"/>
    </source>
</evidence>
<dbReference type="Proteomes" id="UP001490816">
    <property type="component" value="Unassembled WGS sequence"/>
</dbReference>
<reference evidence="1 2" key="1">
    <citation type="submission" date="2024-03" db="EMBL/GenBank/DDBJ databases">
        <title>Human intestinal bacterial collection.</title>
        <authorList>
            <person name="Pauvert C."/>
            <person name="Hitch T.C.A."/>
            <person name="Clavel T."/>
        </authorList>
    </citation>
    <scope>NUCLEOTIDE SEQUENCE [LARGE SCALE GENOMIC DNA]</scope>
    <source>
        <strain evidence="1 2">CLA-JM-H38</strain>
    </source>
</reference>
<dbReference type="EMBL" id="JBBMEZ010000005">
    <property type="protein sequence ID" value="MEQ2469325.1"/>
    <property type="molecule type" value="Genomic_DNA"/>
</dbReference>
<name>A0ABV1F922_9FIRM</name>
<organism evidence="1 2">
    <name type="scientific">Ruminococcoides intestinale</name>
    <dbReference type="NCBI Taxonomy" id="3133162"/>
    <lineage>
        <taxon>Bacteria</taxon>
        <taxon>Bacillati</taxon>
        <taxon>Bacillota</taxon>
        <taxon>Clostridia</taxon>
        <taxon>Eubacteriales</taxon>
        <taxon>Oscillospiraceae</taxon>
        <taxon>Ruminococcoides</taxon>
    </lineage>
</organism>
<evidence type="ECO:0000313" key="2">
    <source>
        <dbReference type="Proteomes" id="UP001490816"/>
    </source>
</evidence>
<keyword evidence="2" id="KW-1185">Reference proteome</keyword>
<gene>
    <name evidence="1" type="ORF">WMO39_03105</name>
</gene>
<dbReference type="RefSeq" id="WP_187299847.1">
    <property type="nucleotide sequence ID" value="NZ_JBBMEZ010000005.1"/>
</dbReference>
<accession>A0ABV1F922</accession>
<dbReference type="Gene3D" id="3.90.79.10">
    <property type="entry name" value="Nucleoside Triphosphate Pyrophosphohydrolase"/>
    <property type="match status" value="1"/>
</dbReference>
<dbReference type="InterPro" id="IPR015797">
    <property type="entry name" value="NUDIX_hydrolase-like_dom_sf"/>
</dbReference>
<comment type="caution">
    <text evidence="1">The sequence shown here is derived from an EMBL/GenBank/DDBJ whole genome shotgun (WGS) entry which is preliminary data.</text>
</comment>
<sequence length="56" mass="6511">MLFDVDKNKYVMQIDSTDRLINKIPKIEAHLKGIRHKAFSVLILNNDGKMLIQKKS</sequence>